<evidence type="ECO:0000313" key="3">
    <source>
        <dbReference type="EMBL" id="GAA2496953.1"/>
    </source>
</evidence>
<dbReference type="SUPFAM" id="SSF50475">
    <property type="entry name" value="FMN-binding split barrel"/>
    <property type="match status" value="1"/>
</dbReference>
<gene>
    <name evidence="3" type="ORF">GCM10009858_39010</name>
</gene>
<evidence type="ECO:0000259" key="2">
    <source>
        <dbReference type="Pfam" id="PF16242"/>
    </source>
</evidence>
<comment type="caution">
    <text evidence="3">The sequence shown here is derived from an EMBL/GenBank/DDBJ whole genome shotgun (WGS) entry which is preliminary data.</text>
</comment>
<feature type="domain" description="General stress protein FMN-binding split barrel" evidence="2">
    <location>
        <begin position="22"/>
        <end position="168"/>
    </location>
</feature>
<name>A0ABN3M7M1_9MICO</name>
<dbReference type="Proteomes" id="UP001500730">
    <property type="component" value="Unassembled WGS sequence"/>
</dbReference>
<accession>A0ABN3M7M1</accession>
<protein>
    <submittedName>
        <fullName evidence="3">Pyridoxamine 5'-phosphate oxidase family protein</fullName>
    </submittedName>
</protein>
<dbReference type="EMBL" id="BAAARE010000021">
    <property type="protein sequence ID" value="GAA2496953.1"/>
    <property type="molecule type" value="Genomic_DNA"/>
</dbReference>
<dbReference type="InterPro" id="IPR012349">
    <property type="entry name" value="Split_barrel_FMN-bd"/>
</dbReference>
<feature type="region of interest" description="Disordered" evidence="1">
    <location>
        <begin position="1"/>
        <end position="22"/>
    </location>
</feature>
<reference evidence="3 4" key="1">
    <citation type="journal article" date="2019" name="Int. J. Syst. Evol. Microbiol.">
        <title>The Global Catalogue of Microorganisms (GCM) 10K type strain sequencing project: providing services to taxonomists for standard genome sequencing and annotation.</title>
        <authorList>
            <consortium name="The Broad Institute Genomics Platform"/>
            <consortium name="The Broad Institute Genome Sequencing Center for Infectious Disease"/>
            <person name="Wu L."/>
            <person name="Ma J."/>
        </authorList>
    </citation>
    <scope>NUCLEOTIDE SEQUENCE [LARGE SCALE GENOMIC DNA]</scope>
    <source>
        <strain evidence="3 4">JCM 16259</strain>
    </source>
</reference>
<dbReference type="PANTHER" id="PTHR34818">
    <property type="entry name" value="PROTEIN BLI-3"/>
    <property type="match status" value="1"/>
</dbReference>
<evidence type="ECO:0000313" key="4">
    <source>
        <dbReference type="Proteomes" id="UP001500730"/>
    </source>
</evidence>
<dbReference type="PANTHER" id="PTHR34818:SF1">
    <property type="entry name" value="PROTEIN BLI-3"/>
    <property type="match status" value="1"/>
</dbReference>
<organism evidence="3 4">
    <name type="scientific">Terrabacter carboxydivorans</name>
    <dbReference type="NCBI Taxonomy" id="619730"/>
    <lineage>
        <taxon>Bacteria</taxon>
        <taxon>Bacillati</taxon>
        <taxon>Actinomycetota</taxon>
        <taxon>Actinomycetes</taxon>
        <taxon>Micrococcales</taxon>
        <taxon>Intrasporangiaceae</taxon>
        <taxon>Terrabacter</taxon>
    </lineage>
</organism>
<evidence type="ECO:0000256" key="1">
    <source>
        <dbReference type="SAM" id="MobiDB-lite"/>
    </source>
</evidence>
<dbReference type="InterPro" id="IPR038725">
    <property type="entry name" value="YdaG_split_barrel_FMN-bd"/>
</dbReference>
<keyword evidence="4" id="KW-1185">Reference proteome</keyword>
<dbReference type="Pfam" id="PF16242">
    <property type="entry name" value="Pyrid_ox_like"/>
    <property type="match status" value="1"/>
</dbReference>
<proteinExistence type="predicted"/>
<sequence length="177" mass="19128">MATDRVTDPDDEENAMSEHDDGTQKVADLIKDIRIAMLTHADSNGVLVSHPMATQEVQFDGDVLFVAERDSHKARDIAAQSPARVNVAYSSSSSWVSLSGTATIVDDPAKLAELWNSFTGAWLEGGPENPNNILIKVSAESAEYWDSPGAKVTQIANFIKAKVTGERIEGDNEVVDL</sequence>
<dbReference type="Gene3D" id="2.30.110.10">
    <property type="entry name" value="Electron Transport, Fmn-binding Protein, Chain A"/>
    <property type="match status" value="1"/>
</dbReference>
<dbReference type="InterPro" id="IPR052917">
    <property type="entry name" value="Stress-Dev_Protein"/>
</dbReference>